<dbReference type="Proteomes" id="UP000823896">
    <property type="component" value="Unassembled WGS sequence"/>
</dbReference>
<evidence type="ECO:0000256" key="4">
    <source>
        <dbReference type="ARBA" id="ARBA00023186"/>
    </source>
</evidence>
<keyword evidence="2 6" id="KW-0862">Zinc</keyword>
<evidence type="ECO:0000256" key="6">
    <source>
        <dbReference type="HAMAP-Rule" id="MF_00117"/>
    </source>
</evidence>
<organism evidence="7 8">
    <name type="scientific">Candidatus Merdibacter merdavium</name>
    <dbReference type="NCBI Taxonomy" id="2838692"/>
    <lineage>
        <taxon>Bacteria</taxon>
        <taxon>Bacillati</taxon>
        <taxon>Bacillota</taxon>
        <taxon>Erysipelotrichia</taxon>
        <taxon>Erysipelotrichales</taxon>
        <taxon>Erysipelotrichaceae</taxon>
        <taxon>Merdibacter</taxon>
    </lineage>
</organism>
<dbReference type="AlphaFoldDB" id="A0A9D2NRB9"/>
<dbReference type="NCBIfam" id="NF001033">
    <property type="entry name" value="PRK00114.1"/>
    <property type="match status" value="1"/>
</dbReference>
<keyword evidence="1 6" id="KW-0963">Cytoplasm</keyword>
<dbReference type="Gene3D" id="3.90.1280.10">
    <property type="entry name" value="HSP33 redox switch-like"/>
    <property type="match status" value="1"/>
</dbReference>
<dbReference type="GO" id="GO:0044183">
    <property type="term" value="F:protein folding chaperone"/>
    <property type="evidence" value="ECO:0007669"/>
    <property type="project" value="TreeGrafter"/>
</dbReference>
<dbReference type="HAMAP" id="MF_00117">
    <property type="entry name" value="HslO"/>
    <property type="match status" value="1"/>
</dbReference>
<proteinExistence type="inferred from homology"/>
<dbReference type="SUPFAM" id="SSF118352">
    <property type="entry name" value="HSP33 redox switch-like"/>
    <property type="match status" value="1"/>
</dbReference>
<sequence>MKDYLLKAVACDEHVRVYICSSTALVEEARQRFDLWPTAAAALGRTLSVGSMMGSMLKSDKEQLTIRINGGGPIGTVLVDAYCDGHVRGFVSDPHVHYQYNDTGKLAVGIAVGKEGTLEVIKDLGMKENWSGTVELQSGEIGDDFAYYFTVSEQTPSAVSVGVLVDTDNHIISAGGLIVQMMPDATEDDIRKCEEVLGRLQPMSTLIRDKDSLEEILHEMFDDVKILSSQDICFKCHCSKATMKRVLTTLSKEERMKMIEEDHGCEITCNFCNERYHFSEEELRDLERFIEAYARN</sequence>
<keyword evidence="5 6" id="KW-0676">Redox-active center</keyword>
<comment type="subcellular location">
    <subcellularLocation>
        <location evidence="6">Cytoplasm</location>
    </subcellularLocation>
</comment>
<evidence type="ECO:0000256" key="2">
    <source>
        <dbReference type="ARBA" id="ARBA00022833"/>
    </source>
</evidence>
<dbReference type="GO" id="GO:0042026">
    <property type="term" value="P:protein refolding"/>
    <property type="evidence" value="ECO:0007669"/>
    <property type="project" value="TreeGrafter"/>
</dbReference>
<dbReference type="InterPro" id="IPR016153">
    <property type="entry name" value="Heat_shock_Hsp33_N"/>
</dbReference>
<reference evidence="7" key="1">
    <citation type="journal article" date="2021" name="PeerJ">
        <title>Extensive microbial diversity within the chicken gut microbiome revealed by metagenomics and culture.</title>
        <authorList>
            <person name="Gilroy R."/>
            <person name="Ravi A."/>
            <person name="Getino M."/>
            <person name="Pursley I."/>
            <person name="Horton D.L."/>
            <person name="Alikhan N.F."/>
            <person name="Baker D."/>
            <person name="Gharbi K."/>
            <person name="Hall N."/>
            <person name="Watson M."/>
            <person name="Adriaenssens E.M."/>
            <person name="Foster-Nyarko E."/>
            <person name="Jarju S."/>
            <person name="Secka A."/>
            <person name="Antonio M."/>
            <person name="Oren A."/>
            <person name="Chaudhuri R.R."/>
            <person name="La Ragione R."/>
            <person name="Hildebrand F."/>
            <person name="Pallen M.J."/>
        </authorList>
    </citation>
    <scope>NUCLEOTIDE SEQUENCE</scope>
    <source>
        <strain evidence="7">CHK187-11901</strain>
    </source>
</reference>
<reference evidence="7" key="2">
    <citation type="submission" date="2021-04" db="EMBL/GenBank/DDBJ databases">
        <authorList>
            <person name="Gilroy R."/>
        </authorList>
    </citation>
    <scope>NUCLEOTIDE SEQUENCE</scope>
    <source>
        <strain evidence="7">CHK187-11901</strain>
    </source>
</reference>
<dbReference type="Gene3D" id="3.55.30.10">
    <property type="entry name" value="Hsp33 domain"/>
    <property type="match status" value="1"/>
</dbReference>
<dbReference type="CDD" id="cd00498">
    <property type="entry name" value="Hsp33"/>
    <property type="match status" value="1"/>
</dbReference>
<evidence type="ECO:0000256" key="5">
    <source>
        <dbReference type="ARBA" id="ARBA00023284"/>
    </source>
</evidence>
<dbReference type="InterPro" id="IPR016154">
    <property type="entry name" value="Heat_shock_Hsp33_C"/>
</dbReference>
<dbReference type="EMBL" id="DWWM01000052">
    <property type="protein sequence ID" value="HJC37075.1"/>
    <property type="molecule type" value="Genomic_DNA"/>
</dbReference>
<name>A0A9D2NRB9_9FIRM</name>
<dbReference type="SUPFAM" id="SSF64397">
    <property type="entry name" value="Hsp33 domain"/>
    <property type="match status" value="1"/>
</dbReference>
<dbReference type="InterPro" id="IPR000397">
    <property type="entry name" value="Heat_shock_Hsp33"/>
</dbReference>
<comment type="PTM">
    <text evidence="6">Under oxidizing conditions two disulfide bonds are formed involving the reactive cysteines. Under reducing conditions zinc is bound to the reactive cysteines and the protein is inactive.</text>
</comment>
<dbReference type="PANTHER" id="PTHR30111:SF1">
    <property type="entry name" value="33 KDA CHAPERONIN"/>
    <property type="match status" value="1"/>
</dbReference>
<keyword evidence="3 6" id="KW-1015">Disulfide bond</keyword>
<dbReference type="GO" id="GO:0051082">
    <property type="term" value="F:unfolded protein binding"/>
    <property type="evidence" value="ECO:0007669"/>
    <property type="project" value="UniProtKB-UniRule"/>
</dbReference>
<dbReference type="PIRSF" id="PIRSF005261">
    <property type="entry name" value="Heat_shock_Hsp33"/>
    <property type="match status" value="1"/>
</dbReference>
<comment type="similarity">
    <text evidence="6">Belongs to the HSP33 family.</text>
</comment>
<gene>
    <name evidence="6 7" type="primary">hslO</name>
    <name evidence="7" type="ORF">H9702_08115</name>
</gene>
<dbReference type="GO" id="GO:0005737">
    <property type="term" value="C:cytoplasm"/>
    <property type="evidence" value="ECO:0007669"/>
    <property type="project" value="UniProtKB-SubCell"/>
</dbReference>
<dbReference type="Pfam" id="PF01430">
    <property type="entry name" value="HSP33"/>
    <property type="match status" value="1"/>
</dbReference>
<keyword evidence="4 6" id="KW-0143">Chaperone</keyword>
<feature type="disulfide bond" description="Redox-active" evidence="6">
    <location>
        <begin position="269"/>
        <end position="272"/>
    </location>
</feature>
<protein>
    <recommendedName>
        <fullName evidence="6">33 kDa chaperonin</fullName>
    </recommendedName>
    <alternativeName>
        <fullName evidence="6">Heat shock protein 33 homolog</fullName>
        <shortName evidence="6">HSP33</shortName>
    </alternativeName>
</protein>
<comment type="function">
    <text evidence="6">Redox regulated molecular chaperone. Protects both thermally unfolding and oxidatively damaged proteins from irreversible aggregation. Plays an important role in the bacterial defense system toward oxidative stress.</text>
</comment>
<evidence type="ECO:0000256" key="1">
    <source>
        <dbReference type="ARBA" id="ARBA00022490"/>
    </source>
</evidence>
<evidence type="ECO:0000256" key="3">
    <source>
        <dbReference type="ARBA" id="ARBA00023157"/>
    </source>
</evidence>
<accession>A0A9D2NRB9</accession>
<evidence type="ECO:0000313" key="7">
    <source>
        <dbReference type="EMBL" id="HJC37075.1"/>
    </source>
</evidence>
<dbReference type="PANTHER" id="PTHR30111">
    <property type="entry name" value="33 KDA CHAPERONIN"/>
    <property type="match status" value="1"/>
</dbReference>
<feature type="disulfide bond" description="Redox-active" evidence="6">
    <location>
        <begin position="236"/>
        <end position="238"/>
    </location>
</feature>
<comment type="caution">
    <text evidence="7">The sequence shown here is derived from an EMBL/GenBank/DDBJ whole genome shotgun (WGS) entry which is preliminary data.</text>
</comment>
<evidence type="ECO:0000313" key="8">
    <source>
        <dbReference type="Proteomes" id="UP000823896"/>
    </source>
</evidence>